<dbReference type="EMBL" id="JBHTIW010000013">
    <property type="protein sequence ID" value="MFD0921493.1"/>
    <property type="molecule type" value="Genomic_DNA"/>
</dbReference>
<evidence type="ECO:0000256" key="3">
    <source>
        <dbReference type="ARBA" id="ARBA00012925"/>
    </source>
</evidence>
<evidence type="ECO:0000313" key="10">
    <source>
        <dbReference type="EMBL" id="MFD0921493.1"/>
    </source>
</evidence>
<evidence type="ECO:0000256" key="5">
    <source>
        <dbReference type="ARBA" id="ARBA00022833"/>
    </source>
</evidence>
<dbReference type="SUPFAM" id="SSF53056">
    <property type="entry name" value="beta-carbonic anhydrase, cab"/>
    <property type="match status" value="1"/>
</dbReference>
<evidence type="ECO:0000256" key="1">
    <source>
        <dbReference type="ARBA" id="ARBA00001947"/>
    </source>
</evidence>
<keyword evidence="5 9" id="KW-0862">Zinc</keyword>
<evidence type="ECO:0000256" key="7">
    <source>
        <dbReference type="ARBA" id="ARBA00024993"/>
    </source>
</evidence>
<evidence type="ECO:0000256" key="9">
    <source>
        <dbReference type="RuleBase" id="RU003956"/>
    </source>
</evidence>
<protein>
    <recommendedName>
        <fullName evidence="3 9">Carbonic anhydrase</fullName>
        <ecNumber evidence="3 9">4.2.1.1</ecNumber>
    </recommendedName>
    <alternativeName>
        <fullName evidence="9">Carbonate dehydratase</fullName>
    </alternativeName>
</protein>
<dbReference type="SMART" id="SM00947">
    <property type="entry name" value="Pro_CA"/>
    <property type="match status" value="1"/>
</dbReference>
<evidence type="ECO:0000313" key="11">
    <source>
        <dbReference type="Proteomes" id="UP001597018"/>
    </source>
</evidence>
<evidence type="ECO:0000256" key="6">
    <source>
        <dbReference type="ARBA" id="ARBA00023239"/>
    </source>
</evidence>
<dbReference type="EC" id="4.2.1.1" evidence="3 9"/>
<comment type="function">
    <text evidence="9">Reversible hydration of carbon dioxide.</text>
</comment>
<dbReference type="Gene3D" id="3.40.1050.10">
    <property type="entry name" value="Carbonic anhydrase"/>
    <property type="match status" value="1"/>
</dbReference>
<dbReference type="Proteomes" id="UP001597018">
    <property type="component" value="Unassembled WGS sequence"/>
</dbReference>
<sequence length="197" mass="21429">MSYEDFVEHARRHPGVLSERQRAELAAGQKPDALFIGCSDSRVIPSQITGAEPGRLFELRTAGNVVPEYAPDSASAEMATIEYAVLQLGVPDIIVCGHSHCGAVTALTVAGRGLEGLPALCCWLGTDGATAAEVRDPAVRAESKRHVRDQLRTLHEYPFVRDRVAAGELRLHGWFYEIDTGRVHVCPQAAEDDFLPL</sequence>
<evidence type="ECO:0000256" key="2">
    <source>
        <dbReference type="ARBA" id="ARBA00006217"/>
    </source>
</evidence>
<dbReference type="RefSeq" id="WP_263248616.1">
    <property type="nucleotide sequence ID" value="NZ_BAABLT010000029.1"/>
</dbReference>
<proteinExistence type="inferred from homology"/>
<keyword evidence="11" id="KW-1185">Reference proteome</keyword>
<name>A0ABW3FUX1_9PSEU</name>
<keyword evidence="4" id="KW-0479">Metal-binding</keyword>
<organism evidence="10 11">
    <name type="scientific">Saccharopolyspora rosea</name>
    <dbReference type="NCBI Taxonomy" id="524884"/>
    <lineage>
        <taxon>Bacteria</taxon>
        <taxon>Bacillati</taxon>
        <taxon>Actinomycetota</taxon>
        <taxon>Actinomycetes</taxon>
        <taxon>Pseudonocardiales</taxon>
        <taxon>Pseudonocardiaceae</taxon>
        <taxon>Saccharopolyspora</taxon>
    </lineage>
</organism>
<comment type="function">
    <text evidence="7">Catalyzes the reversible hydration of carbon dioxide to form bicarbonate.</text>
</comment>
<dbReference type="InterPro" id="IPR036874">
    <property type="entry name" value="Carbonic_anhydrase_sf"/>
</dbReference>
<dbReference type="PROSITE" id="PS00705">
    <property type="entry name" value="PROK_CO2_ANHYDRASE_2"/>
    <property type="match status" value="1"/>
</dbReference>
<dbReference type="PANTHER" id="PTHR11002">
    <property type="entry name" value="CARBONIC ANHYDRASE"/>
    <property type="match status" value="1"/>
</dbReference>
<evidence type="ECO:0000256" key="8">
    <source>
        <dbReference type="ARBA" id="ARBA00048348"/>
    </source>
</evidence>
<comment type="cofactor">
    <cofactor evidence="1">
        <name>Zn(2+)</name>
        <dbReference type="ChEBI" id="CHEBI:29105"/>
    </cofactor>
</comment>
<reference evidence="11" key="1">
    <citation type="journal article" date="2019" name="Int. J. Syst. Evol. Microbiol.">
        <title>The Global Catalogue of Microorganisms (GCM) 10K type strain sequencing project: providing services to taxonomists for standard genome sequencing and annotation.</title>
        <authorList>
            <consortium name="The Broad Institute Genomics Platform"/>
            <consortium name="The Broad Institute Genome Sequencing Center for Infectious Disease"/>
            <person name="Wu L."/>
            <person name="Ma J."/>
        </authorList>
    </citation>
    <scope>NUCLEOTIDE SEQUENCE [LARGE SCALE GENOMIC DNA]</scope>
    <source>
        <strain evidence="11">CCUG 56401</strain>
    </source>
</reference>
<keyword evidence="6 9" id="KW-0456">Lyase</keyword>
<dbReference type="InterPro" id="IPR015892">
    <property type="entry name" value="Carbonic_anhydrase_CS"/>
</dbReference>
<evidence type="ECO:0000256" key="4">
    <source>
        <dbReference type="ARBA" id="ARBA00022723"/>
    </source>
</evidence>
<gene>
    <name evidence="10" type="ORF">ACFQ16_17255</name>
</gene>
<comment type="catalytic activity">
    <reaction evidence="8 9">
        <text>hydrogencarbonate + H(+) = CO2 + H2O</text>
        <dbReference type="Rhea" id="RHEA:10748"/>
        <dbReference type="ChEBI" id="CHEBI:15377"/>
        <dbReference type="ChEBI" id="CHEBI:15378"/>
        <dbReference type="ChEBI" id="CHEBI:16526"/>
        <dbReference type="ChEBI" id="CHEBI:17544"/>
        <dbReference type="EC" id="4.2.1.1"/>
    </reaction>
</comment>
<dbReference type="InterPro" id="IPR001765">
    <property type="entry name" value="Carbonic_anhydrase"/>
</dbReference>
<dbReference type="PANTHER" id="PTHR11002:SF76">
    <property type="entry name" value="CARBONIC ANHYDRASE"/>
    <property type="match status" value="1"/>
</dbReference>
<dbReference type="PROSITE" id="PS00704">
    <property type="entry name" value="PROK_CO2_ANHYDRASE_1"/>
    <property type="match status" value="1"/>
</dbReference>
<comment type="similarity">
    <text evidence="2 9">Belongs to the beta-class carbonic anhydrase family.</text>
</comment>
<comment type="caution">
    <text evidence="10">The sequence shown here is derived from an EMBL/GenBank/DDBJ whole genome shotgun (WGS) entry which is preliminary data.</text>
</comment>
<dbReference type="Pfam" id="PF00484">
    <property type="entry name" value="Pro_CA"/>
    <property type="match status" value="1"/>
</dbReference>
<accession>A0ABW3FUX1</accession>